<proteinExistence type="predicted"/>
<sequence>MKQLERFNKLTKPTCKYFIAATLFQNPLRIEFGWGWNDINRIGVLSHVLNKDVKAILDPICTRYENDRASIHIDVFNCISHMPCSSDDDEKLILIGADDIEISTNVTLIAYGNKIDVLSTLASLGFEEKDITIE</sequence>
<gene>
    <name evidence="1" type="ORF">ME3_324</name>
</gene>
<protein>
    <submittedName>
        <fullName evidence="1">Uncharacterized protein</fullName>
    </submittedName>
</protein>
<keyword evidence="2" id="KW-1185">Reference proteome</keyword>
<name>A0A172Q0X3_9CAUD</name>
<dbReference type="EMBL" id="KU935715">
    <property type="protein sequence ID" value="AND75485.1"/>
    <property type="molecule type" value="Genomic_DNA"/>
</dbReference>
<evidence type="ECO:0000313" key="1">
    <source>
        <dbReference type="EMBL" id="AND75485.1"/>
    </source>
</evidence>
<dbReference type="Proteomes" id="UP000225947">
    <property type="component" value="Segment"/>
</dbReference>
<organism evidence="1 2">
    <name type="scientific">Acinetobacter phage vB_AbaM_ME3</name>
    <dbReference type="NCBI Taxonomy" id="1837876"/>
    <lineage>
        <taxon>Viruses</taxon>
        <taxon>Duplodnaviria</taxon>
        <taxon>Heunggongvirae</taxon>
        <taxon>Uroviricota</taxon>
        <taxon>Caudoviricetes</taxon>
        <taxon>Metrivirus</taxon>
        <taxon>Metrivirus ME3</taxon>
    </lineage>
</organism>
<evidence type="ECO:0000313" key="2">
    <source>
        <dbReference type="Proteomes" id="UP000225947"/>
    </source>
</evidence>
<reference evidence="2" key="1">
    <citation type="submission" date="2016-03" db="EMBL/GenBank/DDBJ databases">
        <title>Characterization of Acinetobacter baumannii phage vB_AbaM_ME3.</title>
        <authorList>
            <person name="Buttimer C.T.H."/>
            <person name="Elbreki M."/>
            <person name="Coffey A."/>
        </authorList>
    </citation>
    <scope>NUCLEOTIDE SEQUENCE [LARGE SCALE GENOMIC DNA]</scope>
</reference>
<accession>A0A172Q0X3</accession>